<gene>
    <name evidence="1" type="ORF">SAMN05421678_106295</name>
</gene>
<dbReference type="Gene3D" id="3.20.20.140">
    <property type="entry name" value="Metal-dependent hydrolases"/>
    <property type="match status" value="1"/>
</dbReference>
<dbReference type="PROSITE" id="PS51318">
    <property type="entry name" value="TAT"/>
    <property type="match status" value="1"/>
</dbReference>
<name>A0A1I2SNE9_9ACTN</name>
<dbReference type="Proteomes" id="UP000199052">
    <property type="component" value="Unassembled WGS sequence"/>
</dbReference>
<dbReference type="InterPro" id="IPR006311">
    <property type="entry name" value="TAT_signal"/>
</dbReference>
<evidence type="ECO:0000313" key="2">
    <source>
        <dbReference type="Proteomes" id="UP000199052"/>
    </source>
</evidence>
<protein>
    <submittedName>
        <fullName evidence="1">Uncharacterized protein</fullName>
    </submittedName>
</protein>
<evidence type="ECO:0000313" key="1">
    <source>
        <dbReference type="EMBL" id="SFG54385.1"/>
    </source>
</evidence>
<organism evidence="1 2">
    <name type="scientific">Actinopolymorpha cephalotaxi</name>
    <dbReference type="NCBI Taxonomy" id="504797"/>
    <lineage>
        <taxon>Bacteria</taxon>
        <taxon>Bacillati</taxon>
        <taxon>Actinomycetota</taxon>
        <taxon>Actinomycetes</taxon>
        <taxon>Propionibacteriales</taxon>
        <taxon>Actinopolymorphaceae</taxon>
        <taxon>Actinopolymorpha</taxon>
    </lineage>
</organism>
<dbReference type="InterPro" id="IPR016195">
    <property type="entry name" value="Pol/histidinol_Pase-like"/>
</dbReference>
<sequence length="608" mass="66234">MAAMDVSRRGLLGMGLGLGVTAAVGSATTPAAFADDAATGAVSGRPVSMVLHTHSCFSEGGSWAAGGGGASMMAQLEQAVRNDIDVVWWTDHDWRMEAYGYYDGIAFDGTDEDGGLQWFVQNDGAVADAQHAFVADPHSPNEPGKALRVTASGPEAGWGESLLWAKAGNSFYSTNVSDTTLTVDVLGERIGPDAELVVQLETSYRPAMAGRPAGVYVLEYRLAAMAGRRLADPLTGVVAVASDGGWQRLTMRPVDDIRAFWPDLVAEDSGLARLRFGVRARNGATATGVFDHLRIDRTRDPLRWHVRTQRDLMRQLRSRYPGVTQLLSAEVSMVRHMNVFMEDFELYPYPPRGKAPVLDNSVEAAEAMVRWYHERGALVQYNHPPINPGELVASRALGADLIEIANADGDFTLIHDRIDQYDVAARNAIFLTATSQVDDHAGRNWQGKSHLYTTAVWAESRDARDLIAALAAGQAWWYHQRLWPTGRLDLTVSGRRAMGRVVRTTASSVPVDVRAENLPQDGTVQVVVGECDRSGQTIPSVTRHAYPASAFASGPVTFRLGRNNGRYLRVEVRDAAGILLGFGNPVWLLSPRDDVEVPRARRLSYAGR</sequence>
<accession>A0A1I2SNE9</accession>
<dbReference type="EMBL" id="FOOI01000006">
    <property type="protein sequence ID" value="SFG54385.1"/>
    <property type="molecule type" value="Genomic_DNA"/>
</dbReference>
<proteinExistence type="predicted"/>
<reference evidence="1 2" key="1">
    <citation type="submission" date="2016-10" db="EMBL/GenBank/DDBJ databases">
        <authorList>
            <person name="de Groot N.N."/>
        </authorList>
    </citation>
    <scope>NUCLEOTIDE SEQUENCE [LARGE SCALE GENOMIC DNA]</scope>
    <source>
        <strain evidence="1 2">CPCC 202808</strain>
    </source>
</reference>
<dbReference type="STRING" id="504797.SAMN05421678_106295"/>
<dbReference type="AlphaFoldDB" id="A0A1I2SNE9"/>
<dbReference type="SUPFAM" id="SSF89550">
    <property type="entry name" value="PHP domain-like"/>
    <property type="match status" value="1"/>
</dbReference>